<sequence length="195" mass="22199">MSTATENQQVTPINSMELAYETFLHCRFPGSATELYLDLLIRTFDQLRLNDSLIIELPDSWLQSVGSYTKKEIKIDPTDDGVRVSSLPPKGQQLLSLIELGAKELQRLWSLDAIIAVRSLGYTLHPIPNFVRSSEMFNAKLFLFSFRVAAFCWTELSQEAQQALCDIVGAHRDKVEKMHNKEGFSIDIFGYSRKH</sequence>
<dbReference type="Proteomes" id="UP000288892">
    <property type="component" value="Unassembled WGS sequence"/>
</dbReference>
<accession>A0A444JDX9</accession>
<name>A0A444JDX9_9BACT</name>
<dbReference type="EMBL" id="MTKS01000182">
    <property type="protein sequence ID" value="RWX51217.1"/>
    <property type="molecule type" value="Genomic_DNA"/>
</dbReference>
<organism evidence="1 2">
    <name type="scientific">Candidatus Electrothrix marina</name>
    <dbReference type="NCBI Taxonomy" id="1859130"/>
    <lineage>
        <taxon>Bacteria</taxon>
        <taxon>Pseudomonadati</taxon>
        <taxon>Thermodesulfobacteriota</taxon>
        <taxon>Desulfobulbia</taxon>
        <taxon>Desulfobulbales</taxon>
        <taxon>Desulfobulbaceae</taxon>
        <taxon>Candidatus Electrothrix</taxon>
    </lineage>
</organism>
<evidence type="ECO:0000313" key="2">
    <source>
        <dbReference type="Proteomes" id="UP000288892"/>
    </source>
</evidence>
<evidence type="ECO:0000313" key="1">
    <source>
        <dbReference type="EMBL" id="RWX51217.1"/>
    </source>
</evidence>
<comment type="caution">
    <text evidence="1">The sequence shown here is derived from an EMBL/GenBank/DDBJ whole genome shotgun (WGS) entry which is preliminary data.</text>
</comment>
<gene>
    <name evidence="1" type="ORF">VU01_11824</name>
</gene>
<reference evidence="1 2" key="1">
    <citation type="submission" date="2017-01" db="EMBL/GenBank/DDBJ databases">
        <title>The cable genome- insights into the physiology and evolution of filamentous bacteria capable of sulfide oxidation via long distance electron transfer.</title>
        <authorList>
            <person name="Schreiber L."/>
            <person name="Bjerg J.T."/>
            <person name="Boggild A."/>
            <person name="Van De Vossenberg J."/>
            <person name="Meysman F."/>
            <person name="Nielsen L.P."/>
            <person name="Schramm A."/>
            <person name="Kjeldsen K.U."/>
        </authorList>
    </citation>
    <scope>NUCLEOTIDE SEQUENCE [LARGE SCALE GENOMIC DNA]</scope>
    <source>
        <strain evidence="1">A5</strain>
    </source>
</reference>
<dbReference type="AlphaFoldDB" id="A0A444JDX9"/>
<proteinExistence type="predicted"/>
<protein>
    <submittedName>
        <fullName evidence="1">Uncharacterized protein</fullName>
    </submittedName>
</protein>
<keyword evidence="2" id="KW-1185">Reference proteome</keyword>